<dbReference type="eggNOG" id="ENOG5033VAI">
    <property type="taxonomic scope" value="Bacteria"/>
</dbReference>
<evidence type="ECO:0000313" key="2">
    <source>
        <dbReference type="EMBL" id="AEV67052.1"/>
    </source>
</evidence>
<keyword evidence="3" id="KW-1185">Reference proteome</keyword>
<dbReference type="InterPro" id="IPR002105">
    <property type="entry name" value="Dockerin_1_rpt"/>
</dbReference>
<dbReference type="Pfam" id="PF00404">
    <property type="entry name" value="Dockerin_1"/>
    <property type="match status" value="1"/>
</dbReference>
<dbReference type="PROSITE" id="PS51766">
    <property type="entry name" value="DOCKERIN"/>
    <property type="match status" value="1"/>
</dbReference>
<dbReference type="STRING" id="720554.Clocl_0311"/>
<sequence length="260" mass="28737" precursor="true">MQMKKCNALIGRFLFIGMVLVSAVLTPINFGRVEASAKSGEIGSMILGDVNNDGDVNSIDFAYMKMNLLGIKGSLLNDENIFVADLNGDGKFDSIDLAIMKGYLLGKIKEFPIGQSIVTPMPAVPTPKPTVLPSPTKSSGNDDFTNDISKASYLVSVGEEVRGKIDYAGDEDYMLFIPPNDGRYRVEIYTNVETSIAYLYTEKIEGLKYYYNSFGTYTSKEGYYYIQENLTGGTKYVLGVKNRKDKVSLDSYVIKISKLN</sequence>
<dbReference type="EMBL" id="CP003065">
    <property type="protein sequence ID" value="AEV67052.1"/>
    <property type="molecule type" value="Genomic_DNA"/>
</dbReference>
<name>G8M1W9_ACECE</name>
<evidence type="ECO:0000313" key="3">
    <source>
        <dbReference type="Proteomes" id="UP000005435"/>
    </source>
</evidence>
<dbReference type="InterPro" id="IPR036439">
    <property type="entry name" value="Dockerin_dom_sf"/>
</dbReference>
<dbReference type="InterPro" id="IPR016134">
    <property type="entry name" value="Dockerin_dom"/>
</dbReference>
<dbReference type="Gene3D" id="1.10.1330.10">
    <property type="entry name" value="Dockerin domain"/>
    <property type="match status" value="1"/>
</dbReference>
<accession>G8M1W9</accession>
<dbReference type="GO" id="GO:0000272">
    <property type="term" value="P:polysaccharide catabolic process"/>
    <property type="evidence" value="ECO:0007669"/>
    <property type="project" value="InterPro"/>
</dbReference>
<dbReference type="KEGG" id="ccl:Clocl_0311"/>
<protein>
    <submittedName>
        <fullName evidence="2">Dockerin-like protein</fullName>
    </submittedName>
</protein>
<feature type="domain" description="Dockerin" evidence="1">
    <location>
        <begin position="43"/>
        <end position="113"/>
    </location>
</feature>
<dbReference type="SUPFAM" id="SSF63446">
    <property type="entry name" value="Type I dockerin domain"/>
    <property type="match status" value="1"/>
</dbReference>
<dbReference type="CDD" id="cd14256">
    <property type="entry name" value="Dockerin_I"/>
    <property type="match status" value="1"/>
</dbReference>
<dbReference type="AlphaFoldDB" id="G8M1W9"/>
<dbReference type="OrthoDB" id="9768786at2"/>
<dbReference type="GO" id="GO:0004553">
    <property type="term" value="F:hydrolase activity, hydrolyzing O-glycosyl compounds"/>
    <property type="evidence" value="ECO:0007669"/>
    <property type="project" value="InterPro"/>
</dbReference>
<reference evidence="2 3" key="2">
    <citation type="journal article" date="2012" name="Stand. Genomic Sci.">
        <title>Complete Genome Sequence of Clostridium clariflavum DSM 19732.</title>
        <authorList>
            <person name="Izquierdo J.A."/>
            <person name="Goodwin L."/>
            <person name="Davenport K.W."/>
            <person name="Teshima H."/>
            <person name="Bruce D."/>
            <person name="Detter C."/>
            <person name="Tapia R."/>
            <person name="Han S."/>
            <person name="Land M."/>
            <person name="Hauser L."/>
            <person name="Jeffries C.D."/>
            <person name="Han J."/>
            <person name="Pitluck S."/>
            <person name="Nolan M."/>
            <person name="Chen A."/>
            <person name="Huntemann M."/>
            <person name="Mavromatis K."/>
            <person name="Mikhailova N."/>
            <person name="Liolios K."/>
            <person name="Woyke T."/>
            <person name="Lynd L.R."/>
        </authorList>
    </citation>
    <scope>NUCLEOTIDE SEQUENCE [LARGE SCALE GENOMIC DNA]</scope>
    <source>
        <strain evidence="3">DSM 19732 / NBRC 101661 / EBR45</strain>
    </source>
</reference>
<gene>
    <name evidence="2" type="ordered locus">Clocl_0311</name>
</gene>
<evidence type="ECO:0000259" key="1">
    <source>
        <dbReference type="PROSITE" id="PS51766"/>
    </source>
</evidence>
<dbReference type="HOGENOM" id="CLU_1068337_0_0_9"/>
<reference evidence="3" key="1">
    <citation type="submission" date="2011-12" db="EMBL/GenBank/DDBJ databases">
        <title>Complete sequence of Clostridium clariflavum DSM 19732.</title>
        <authorList>
            <consortium name="US DOE Joint Genome Institute"/>
            <person name="Lucas S."/>
            <person name="Han J."/>
            <person name="Lapidus A."/>
            <person name="Cheng J.-F."/>
            <person name="Goodwin L."/>
            <person name="Pitluck S."/>
            <person name="Peters L."/>
            <person name="Teshima H."/>
            <person name="Detter J.C."/>
            <person name="Han C."/>
            <person name="Tapia R."/>
            <person name="Land M."/>
            <person name="Hauser L."/>
            <person name="Kyrpides N."/>
            <person name="Ivanova N."/>
            <person name="Pagani I."/>
            <person name="Kitzmiller T."/>
            <person name="Lynd L."/>
            <person name="Izquierdo J."/>
            <person name="Woyke T."/>
        </authorList>
    </citation>
    <scope>NUCLEOTIDE SEQUENCE [LARGE SCALE GENOMIC DNA]</scope>
    <source>
        <strain evidence="3">DSM 19732 / NBRC 101661 / EBR45</strain>
    </source>
</reference>
<dbReference type="Proteomes" id="UP000005435">
    <property type="component" value="Chromosome"/>
</dbReference>
<organism evidence="2 3">
    <name type="scientific">Acetivibrio clariflavus (strain DSM 19732 / NBRC 101661 / EBR45)</name>
    <name type="common">Clostridium clariflavum</name>
    <dbReference type="NCBI Taxonomy" id="720554"/>
    <lineage>
        <taxon>Bacteria</taxon>
        <taxon>Bacillati</taxon>
        <taxon>Bacillota</taxon>
        <taxon>Clostridia</taxon>
        <taxon>Eubacteriales</taxon>
        <taxon>Oscillospiraceae</taxon>
        <taxon>Acetivibrio</taxon>
    </lineage>
</organism>
<proteinExistence type="predicted"/>
<dbReference type="RefSeq" id="WP_014253684.1">
    <property type="nucleotide sequence ID" value="NC_016627.1"/>
</dbReference>